<gene>
    <name evidence="2" type="ORF">RCL2_002549700</name>
    <name evidence="1" type="ORF">RclHR1_05110010</name>
</gene>
<accession>A0A2Z6SDW0</accession>
<reference evidence="2" key="2">
    <citation type="submission" date="2019-10" db="EMBL/GenBank/DDBJ databases">
        <title>Conservation and host-specific expression of non-tandemly repeated heterogenous ribosome RNA gene in arbuscular mycorrhizal fungi.</title>
        <authorList>
            <person name="Maeda T."/>
            <person name="Kobayashi Y."/>
            <person name="Nakagawa T."/>
            <person name="Ezawa T."/>
            <person name="Yamaguchi K."/>
            <person name="Bino T."/>
            <person name="Nishimoto Y."/>
            <person name="Shigenobu S."/>
            <person name="Kawaguchi M."/>
        </authorList>
    </citation>
    <scope>NUCLEOTIDE SEQUENCE</scope>
    <source>
        <strain evidence="2">HR1</strain>
    </source>
</reference>
<protein>
    <submittedName>
        <fullName evidence="1">Uncharacterized protein</fullName>
    </submittedName>
</protein>
<proteinExistence type="predicted"/>
<reference evidence="1 3" key="1">
    <citation type="submission" date="2017-11" db="EMBL/GenBank/DDBJ databases">
        <title>The genome of Rhizophagus clarus HR1 reveals common genetic basis of auxotrophy among arbuscular mycorrhizal fungi.</title>
        <authorList>
            <person name="Kobayashi Y."/>
        </authorList>
    </citation>
    <scope>NUCLEOTIDE SEQUENCE [LARGE SCALE GENOMIC DNA]</scope>
    <source>
        <strain evidence="1 3">HR1</strain>
    </source>
</reference>
<dbReference type="Proteomes" id="UP000615446">
    <property type="component" value="Unassembled WGS sequence"/>
</dbReference>
<sequence length="163" mass="18841">MNLNNHTTQNDFNLQMDQTAPLQFLGNDDIQHNNVEMSNTTLNISNTVPQDTVFEFYLPLPNDTIYHITYQFTKLHTSEIARRLNNGINLSHITDHQLPHHYYIHSLIKQQILPVDYQRNSIQLQPLDSTPQAYVDNNIITNATLNETTYDMQDTGYDGIPPN</sequence>
<dbReference type="Proteomes" id="UP000247702">
    <property type="component" value="Unassembled WGS sequence"/>
</dbReference>
<evidence type="ECO:0000313" key="3">
    <source>
        <dbReference type="Proteomes" id="UP000247702"/>
    </source>
</evidence>
<dbReference type="AlphaFoldDB" id="A0A2Z6SDW0"/>
<name>A0A2Z6SDW0_9GLOM</name>
<organism evidence="1 3">
    <name type="scientific">Rhizophagus clarus</name>
    <dbReference type="NCBI Taxonomy" id="94130"/>
    <lineage>
        <taxon>Eukaryota</taxon>
        <taxon>Fungi</taxon>
        <taxon>Fungi incertae sedis</taxon>
        <taxon>Mucoromycota</taxon>
        <taxon>Glomeromycotina</taxon>
        <taxon>Glomeromycetes</taxon>
        <taxon>Glomerales</taxon>
        <taxon>Glomeraceae</taxon>
        <taxon>Rhizophagus</taxon>
    </lineage>
</organism>
<evidence type="ECO:0000313" key="2">
    <source>
        <dbReference type="EMBL" id="GES98968.1"/>
    </source>
</evidence>
<evidence type="ECO:0000313" key="1">
    <source>
        <dbReference type="EMBL" id="GBC03427.1"/>
    </source>
</evidence>
<dbReference type="EMBL" id="BLAL01000276">
    <property type="protein sequence ID" value="GES98968.1"/>
    <property type="molecule type" value="Genomic_DNA"/>
</dbReference>
<dbReference type="OrthoDB" id="2310567at2759"/>
<keyword evidence="3" id="KW-1185">Reference proteome</keyword>
<dbReference type="EMBL" id="BEXD01003884">
    <property type="protein sequence ID" value="GBC03427.1"/>
    <property type="molecule type" value="Genomic_DNA"/>
</dbReference>
<comment type="caution">
    <text evidence="1">The sequence shown here is derived from an EMBL/GenBank/DDBJ whole genome shotgun (WGS) entry which is preliminary data.</text>
</comment>